<gene>
    <name evidence="1" type="ORF">LCGC14_3154680</name>
</gene>
<feature type="non-terminal residue" evidence="1">
    <location>
        <position position="30"/>
    </location>
</feature>
<comment type="caution">
    <text evidence="1">The sequence shown here is derived from an EMBL/GenBank/DDBJ whole genome shotgun (WGS) entry which is preliminary data.</text>
</comment>
<evidence type="ECO:0000313" key="1">
    <source>
        <dbReference type="EMBL" id="KKK47490.1"/>
    </source>
</evidence>
<protein>
    <submittedName>
        <fullName evidence="1">Uncharacterized protein</fullName>
    </submittedName>
</protein>
<dbReference type="AlphaFoldDB" id="A0A0F8WH45"/>
<organism evidence="1">
    <name type="scientific">marine sediment metagenome</name>
    <dbReference type="NCBI Taxonomy" id="412755"/>
    <lineage>
        <taxon>unclassified sequences</taxon>
        <taxon>metagenomes</taxon>
        <taxon>ecological metagenomes</taxon>
    </lineage>
</organism>
<proteinExistence type="predicted"/>
<name>A0A0F8WH45_9ZZZZ</name>
<accession>A0A0F8WH45</accession>
<reference evidence="1" key="1">
    <citation type="journal article" date="2015" name="Nature">
        <title>Complex archaea that bridge the gap between prokaryotes and eukaryotes.</title>
        <authorList>
            <person name="Spang A."/>
            <person name="Saw J.H."/>
            <person name="Jorgensen S.L."/>
            <person name="Zaremba-Niedzwiedzka K."/>
            <person name="Martijn J."/>
            <person name="Lind A.E."/>
            <person name="van Eijk R."/>
            <person name="Schleper C."/>
            <person name="Guy L."/>
            <person name="Ettema T.J."/>
        </authorList>
    </citation>
    <scope>NUCLEOTIDE SEQUENCE</scope>
</reference>
<sequence length="30" mass="3276">MADKLGIPATLDTVVLNTSLADYQKRLVDN</sequence>
<dbReference type="EMBL" id="LAZR01069554">
    <property type="protein sequence ID" value="KKK47490.1"/>
    <property type="molecule type" value="Genomic_DNA"/>
</dbReference>